<feature type="transmembrane region" description="Helical" evidence="1">
    <location>
        <begin position="239"/>
        <end position="260"/>
    </location>
</feature>
<gene>
    <name evidence="2" type="ORF">HID58_005261</name>
</gene>
<evidence type="ECO:0000313" key="3">
    <source>
        <dbReference type="Proteomes" id="UP000824890"/>
    </source>
</evidence>
<feature type="transmembrane region" description="Helical" evidence="1">
    <location>
        <begin position="63"/>
        <end position="83"/>
    </location>
</feature>
<reference evidence="2 3" key="1">
    <citation type="submission" date="2021-05" db="EMBL/GenBank/DDBJ databases">
        <title>Genome Assembly of Synthetic Allotetraploid Brassica napus Reveals Homoeologous Exchanges between Subgenomes.</title>
        <authorList>
            <person name="Davis J.T."/>
        </authorList>
    </citation>
    <scope>NUCLEOTIDE SEQUENCE [LARGE SCALE GENOMIC DNA]</scope>
    <source>
        <strain evidence="3">cv. Da-Ae</strain>
        <tissue evidence="2">Seedling</tissue>
    </source>
</reference>
<dbReference type="EMBL" id="JAGKQM010000002">
    <property type="protein sequence ID" value="KAH0937800.1"/>
    <property type="molecule type" value="Genomic_DNA"/>
</dbReference>
<evidence type="ECO:0000313" key="2">
    <source>
        <dbReference type="EMBL" id="KAH0937800.1"/>
    </source>
</evidence>
<dbReference type="Proteomes" id="UP000824890">
    <property type="component" value="Unassembled WGS sequence"/>
</dbReference>
<keyword evidence="1" id="KW-0472">Membrane</keyword>
<sequence>MIMGSKAVVSVYLIISLCAAIFVTRGVAQMQNPQAIPGLFPPGLVPIDLVKCWSSLFTVQGCMGSKAVVSVYLIISLCAAIFVTRGVAQMQNPQAIPGLFPPGLVPIDLVKCWSSLFTVQGCMGSKAVVSVYLIISLCAAIFVTRGVAQMQNPQAIPGLFPPGLVPIDLVKCWSSLFTMGSKAVVSVYLIISLCAAIFVTRGVAQMQNPQAIPGLFPPGLVPIDLVKCWSSLFTMGSKAVVSVYLIISLCAAIFVTRGVAQMQNPQAIPGLFPPGLVPIDLVFSTLDANCWPHMFPLNPFFPPLLKDNCARITPNSPAHN</sequence>
<protein>
    <submittedName>
        <fullName evidence="2">Uncharacterized protein</fullName>
    </submittedName>
</protein>
<keyword evidence="1" id="KW-1133">Transmembrane helix</keyword>
<keyword evidence="3" id="KW-1185">Reference proteome</keyword>
<dbReference type="PANTHER" id="PTHR31181">
    <property type="entry name" value="EGG CELL-SECRETED PROTEIN 1.4"/>
    <property type="match status" value="1"/>
</dbReference>
<keyword evidence="1" id="KW-0812">Transmembrane</keyword>
<accession>A0ABQ8E847</accession>
<name>A0ABQ8E847_BRANA</name>
<feature type="transmembrane region" description="Helical" evidence="1">
    <location>
        <begin position="127"/>
        <end position="148"/>
    </location>
</feature>
<evidence type="ECO:0000256" key="1">
    <source>
        <dbReference type="SAM" id="Phobius"/>
    </source>
</evidence>
<dbReference type="PANTHER" id="PTHR31181:SF61">
    <property type="entry name" value="EGG CELL-SECRETED-LIKE PROTEIN (DUF1278)"/>
    <property type="match status" value="1"/>
</dbReference>
<feature type="transmembrane region" description="Helical" evidence="1">
    <location>
        <begin position="7"/>
        <end position="28"/>
    </location>
</feature>
<organism evidence="2 3">
    <name type="scientific">Brassica napus</name>
    <name type="common">Rape</name>
    <dbReference type="NCBI Taxonomy" id="3708"/>
    <lineage>
        <taxon>Eukaryota</taxon>
        <taxon>Viridiplantae</taxon>
        <taxon>Streptophyta</taxon>
        <taxon>Embryophyta</taxon>
        <taxon>Tracheophyta</taxon>
        <taxon>Spermatophyta</taxon>
        <taxon>Magnoliopsida</taxon>
        <taxon>eudicotyledons</taxon>
        <taxon>Gunneridae</taxon>
        <taxon>Pentapetalae</taxon>
        <taxon>rosids</taxon>
        <taxon>malvids</taxon>
        <taxon>Brassicales</taxon>
        <taxon>Brassicaceae</taxon>
        <taxon>Brassiceae</taxon>
        <taxon>Brassica</taxon>
    </lineage>
</organism>
<proteinExistence type="predicted"/>
<comment type="caution">
    <text evidence="2">The sequence shown here is derived from an EMBL/GenBank/DDBJ whole genome shotgun (WGS) entry which is preliminary data.</text>
</comment>
<feature type="transmembrane region" description="Helical" evidence="1">
    <location>
        <begin position="183"/>
        <end position="203"/>
    </location>
</feature>